<dbReference type="PANTHER" id="PTHR16095:SF9">
    <property type="entry name" value="PROLINE AND SERINE-RICH PROTEIN 2"/>
    <property type="match status" value="1"/>
</dbReference>
<evidence type="ECO:0000256" key="1">
    <source>
        <dbReference type="ARBA" id="ARBA00022553"/>
    </source>
</evidence>
<feature type="compositionally biased region" description="Basic and acidic residues" evidence="2">
    <location>
        <begin position="185"/>
        <end position="197"/>
    </location>
</feature>
<evidence type="ECO:0000313" key="3">
    <source>
        <dbReference type="Ensembl" id="ENSORLP00015024872.1"/>
    </source>
</evidence>
<sequence length="360" mass="39257">MKVITFRWSEAGDLRMRLAPGSIHKSRAELFILCWFLQKDDTLKYLSPEEQETLQFFEQTIDSLDDSLEDRSSTPPTQVECSSAPFIPVVIFFKTGSVTSLFLTDFRHMLPAPESHFEIKPRHESMASDYNLPTPNTPPDGHSAYHPPGSVPTPVLIAHQIAENQGGGTTSTHPSTVLRRLSLESEKTQVDGSDHPSRRGPPTSAKPAHLPANIIMNPGSMNRTDLPDILCSHISQNPAAPTRQEPQAAELNSYGGKSLTINPTAGGNTSTGSLSKSIKGPAPTPAPRPARHSYHGALSPPKPAQAPHPERRRSNSMFRPQGITVQFSGRGPMNDSRREALRKLGLPPPELESSAPAGWE</sequence>
<reference evidence="3 4" key="2">
    <citation type="submission" date="2017-04" db="EMBL/GenBank/DDBJ databases">
        <title>CpG methylation of centromeres and impact of large insertions on vertebrate speciation.</title>
        <authorList>
            <person name="Ichikawa K."/>
            <person name="Yoshimura J."/>
            <person name="Morishita S."/>
        </authorList>
    </citation>
    <scope>NUCLEOTIDE SEQUENCE</scope>
    <source>
        <strain evidence="3 4">HSOK</strain>
    </source>
</reference>
<dbReference type="AlphaFoldDB" id="A0A3P9IY15"/>
<dbReference type="Proteomes" id="UP000265200">
    <property type="component" value="Chromosome 23"/>
</dbReference>
<keyword evidence="1" id="KW-0597">Phosphoprotein</keyword>
<protein>
    <submittedName>
        <fullName evidence="3">Uncharacterized protein</fullName>
    </submittedName>
</protein>
<feature type="region of interest" description="Disordered" evidence="2">
    <location>
        <begin position="185"/>
        <end position="221"/>
    </location>
</feature>
<feature type="compositionally biased region" description="Polar residues" evidence="2">
    <location>
        <begin position="259"/>
        <end position="276"/>
    </location>
</feature>
<feature type="region of interest" description="Disordered" evidence="2">
    <location>
        <begin position="238"/>
        <end position="360"/>
    </location>
</feature>
<reference evidence="3" key="3">
    <citation type="submission" date="2025-08" db="UniProtKB">
        <authorList>
            <consortium name="Ensembl"/>
        </authorList>
    </citation>
    <scope>IDENTIFICATION</scope>
    <source>
        <strain evidence="3">HSOK</strain>
    </source>
</reference>
<evidence type="ECO:0000256" key="2">
    <source>
        <dbReference type="SAM" id="MobiDB-lite"/>
    </source>
</evidence>
<reference key="1">
    <citation type="journal article" date="2007" name="Nature">
        <title>The medaka draft genome and insights into vertebrate genome evolution.</title>
        <authorList>
            <person name="Kasahara M."/>
            <person name="Naruse K."/>
            <person name="Sasaki S."/>
            <person name="Nakatani Y."/>
            <person name="Qu W."/>
            <person name="Ahsan B."/>
            <person name="Yamada T."/>
            <person name="Nagayasu Y."/>
            <person name="Doi K."/>
            <person name="Kasai Y."/>
            <person name="Jindo T."/>
            <person name="Kobayashi D."/>
            <person name="Shimada A."/>
            <person name="Toyoda A."/>
            <person name="Kuroki Y."/>
            <person name="Fujiyama A."/>
            <person name="Sasaki T."/>
            <person name="Shimizu A."/>
            <person name="Asakawa S."/>
            <person name="Shimizu N."/>
            <person name="Hashimoto S."/>
            <person name="Yang J."/>
            <person name="Lee Y."/>
            <person name="Matsushima K."/>
            <person name="Sugano S."/>
            <person name="Sakaizumi M."/>
            <person name="Narita T."/>
            <person name="Ohishi K."/>
            <person name="Haga S."/>
            <person name="Ohta F."/>
            <person name="Nomoto H."/>
            <person name="Nogata K."/>
            <person name="Morishita T."/>
            <person name="Endo T."/>
            <person name="Shin-I T."/>
            <person name="Takeda H."/>
            <person name="Morishita S."/>
            <person name="Kohara Y."/>
        </authorList>
    </citation>
    <scope>NUCLEOTIDE SEQUENCE [LARGE SCALE GENOMIC DNA]</scope>
    <source>
        <strain>Hd-rR</strain>
    </source>
</reference>
<organism evidence="3 4">
    <name type="scientific">Oryzias latipes</name>
    <name type="common">Japanese rice fish</name>
    <name type="synonym">Japanese killifish</name>
    <dbReference type="NCBI Taxonomy" id="8090"/>
    <lineage>
        <taxon>Eukaryota</taxon>
        <taxon>Metazoa</taxon>
        <taxon>Chordata</taxon>
        <taxon>Craniata</taxon>
        <taxon>Vertebrata</taxon>
        <taxon>Euteleostomi</taxon>
        <taxon>Actinopterygii</taxon>
        <taxon>Neopterygii</taxon>
        <taxon>Teleostei</taxon>
        <taxon>Neoteleostei</taxon>
        <taxon>Acanthomorphata</taxon>
        <taxon>Ovalentaria</taxon>
        <taxon>Atherinomorphae</taxon>
        <taxon>Beloniformes</taxon>
        <taxon>Adrianichthyidae</taxon>
        <taxon>Oryziinae</taxon>
        <taxon>Oryzias</taxon>
    </lineage>
</organism>
<name>A0A3P9IY15_ORYLA</name>
<feature type="region of interest" description="Disordered" evidence="2">
    <location>
        <begin position="126"/>
        <end position="153"/>
    </location>
</feature>
<proteinExistence type="predicted"/>
<evidence type="ECO:0000313" key="4">
    <source>
        <dbReference type="Proteomes" id="UP000265200"/>
    </source>
</evidence>
<dbReference type="PANTHER" id="PTHR16095">
    <property type="entry name" value="TRANSMEMBRANE PROTEIN 143 FAMILY MEMBER"/>
    <property type="match status" value="1"/>
</dbReference>
<accession>A0A3P9IY15</accession>
<dbReference type="Ensembl" id="ENSORLT00015006835.1">
    <property type="protein sequence ID" value="ENSORLP00015024872.1"/>
    <property type="gene ID" value="ENSORLG00015005680.1"/>
</dbReference>
<feature type="compositionally biased region" description="Polar residues" evidence="2">
    <location>
        <begin position="315"/>
        <end position="327"/>
    </location>
</feature>
<reference evidence="3" key="4">
    <citation type="submission" date="2025-09" db="UniProtKB">
        <authorList>
            <consortium name="Ensembl"/>
        </authorList>
    </citation>
    <scope>IDENTIFICATION</scope>
    <source>
        <strain evidence="3">HSOK</strain>
    </source>
</reference>